<reference evidence="6 7" key="1">
    <citation type="submission" date="2024-06" db="EMBL/GenBank/DDBJ databases">
        <title>Sorghum-associated microbial communities from plants grown in Nebraska, USA.</title>
        <authorList>
            <person name="Schachtman D."/>
        </authorList>
    </citation>
    <scope>NUCLEOTIDE SEQUENCE [LARGE SCALE GENOMIC DNA]</scope>
    <source>
        <strain evidence="6 7">3552</strain>
    </source>
</reference>
<keyword evidence="7" id="KW-1185">Reference proteome</keyword>
<dbReference type="EMBL" id="JBEPSN010000013">
    <property type="protein sequence ID" value="MET4542332.1"/>
    <property type="molecule type" value="Genomic_DNA"/>
</dbReference>
<dbReference type="NCBIfam" id="TIGR03071">
    <property type="entry name" value="couple_hipA"/>
    <property type="match status" value="1"/>
</dbReference>
<evidence type="ECO:0000256" key="1">
    <source>
        <dbReference type="ARBA" id="ARBA00010164"/>
    </source>
</evidence>
<dbReference type="RefSeq" id="WP_354232672.1">
    <property type="nucleotide sequence ID" value="NZ_JBEPSN010000013.1"/>
</dbReference>
<keyword evidence="3 6" id="KW-0418">Kinase</keyword>
<dbReference type="GeneID" id="92755065"/>
<dbReference type="PANTHER" id="PTHR37419:SF1">
    <property type="entry name" value="SERINE_THREONINE-PROTEIN KINASE TOXIN HIPA"/>
    <property type="match status" value="1"/>
</dbReference>
<name>A0ABV2PC36_9MICC</name>
<dbReference type="Pfam" id="PF07804">
    <property type="entry name" value="HipA_C"/>
    <property type="match status" value="1"/>
</dbReference>
<dbReference type="Pfam" id="PF13657">
    <property type="entry name" value="Couple_hipA"/>
    <property type="match status" value="1"/>
</dbReference>
<organism evidence="6 7">
    <name type="scientific">Arthrobacter bambusae</name>
    <dbReference type="NCBI Taxonomy" id="1338426"/>
    <lineage>
        <taxon>Bacteria</taxon>
        <taxon>Bacillati</taxon>
        <taxon>Actinomycetota</taxon>
        <taxon>Actinomycetes</taxon>
        <taxon>Micrococcales</taxon>
        <taxon>Micrococcaceae</taxon>
        <taxon>Arthrobacter</taxon>
    </lineage>
</organism>
<dbReference type="InterPro" id="IPR052028">
    <property type="entry name" value="HipA_Ser/Thr_kinase"/>
</dbReference>
<protein>
    <submittedName>
        <fullName evidence="6">Serine/threonine-protein kinase HipA</fullName>
        <ecNumber evidence="6">2.7.11.1</ecNumber>
    </submittedName>
</protein>
<dbReference type="Proteomes" id="UP001549307">
    <property type="component" value="Unassembled WGS sequence"/>
</dbReference>
<dbReference type="GO" id="GO:0004674">
    <property type="term" value="F:protein serine/threonine kinase activity"/>
    <property type="evidence" value="ECO:0007669"/>
    <property type="project" value="UniProtKB-EC"/>
</dbReference>
<evidence type="ECO:0000259" key="4">
    <source>
        <dbReference type="Pfam" id="PF07804"/>
    </source>
</evidence>
<dbReference type="InterPro" id="IPR017508">
    <property type="entry name" value="HipA_N1"/>
</dbReference>
<feature type="domain" description="HipA-like C-terminal" evidence="4">
    <location>
        <begin position="148"/>
        <end position="380"/>
    </location>
</feature>
<dbReference type="EC" id="2.7.11.1" evidence="6"/>
<sequence length="420" mass="44939">MSTRKTLDVYLRGDRIGELRGNGLKLSFQYDPQVLAAYGAGSILLSLSLPLARKRLDGVEVYNFFDGLLPEGQVRSNLAKEHGVTVPDAFGLLRVLGADCAGAVQVLPPGEAPAREGAAEPMTEEEVISVVESLPAWDLPDNFLVTASLGGVQSKVLLSRHGEGWAWPGRGSVSTHIIKPEPLESTIPELLPAEDWALRTAAAAGLPAANAYLESFGSRRAIIVERFDRTGEGSRLHQEDFTQALALASEAKYEGTTAPPSRLTRLVNTAAPHTRDESAFRRDLLRAVTFNLLIGNGDAHSKNYSLTLRDGGEVLLAPLYDVAPTLLLYQPSGLAGHAVSGQIRLSYITLEHLVAEGAAWGMDDDDARQTAASTLERVAAAAAETTQPESLGFLSELIAVRAQDLLNGGTARRVLAPNHD</sequence>
<accession>A0ABV2PC36</accession>
<proteinExistence type="inferred from homology"/>
<evidence type="ECO:0000313" key="6">
    <source>
        <dbReference type="EMBL" id="MET4542332.1"/>
    </source>
</evidence>
<evidence type="ECO:0000259" key="5">
    <source>
        <dbReference type="Pfam" id="PF13657"/>
    </source>
</evidence>
<evidence type="ECO:0000313" key="7">
    <source>
        <dbReference type="Proteomes" id="UP001549307"/>
    </source>
</evidence>
<dbReference type="Gene3D" id="1.10.1070.20">
    <property type="match status" value="1"/>
</dbReference>
<dbReference type="PANTHER" id="PTHR37419">
    <property type="entry name" value="SERINE/THREONINE-PROTEIN KINASE TOXIN HIPA"/>
    <property type="match status" value="1"/>
</dbReference>
<keyword evidence="2 6" id="KW-0808">Transferase</keyword>
<gene>
    <name evidence="6" type="ORF">ABIE37_004137</name>
</gene>
<evidence type="ECO:0000256" key="3">
    <source>
        <dbReference type="ARBA" id="ARBA00022777"/>
    </source>
</evidence>
<feature type="domain" description="HipA N-terminal subdomain 1" evidence="5">
    <location>
        <begin position="7"/>
        <end position="106"/>
    </location>
</feature>
<evidence type="ECO:0000256" key="2">
    <source>
        <dbReference type="ARBA" id="ARBA00022679"/>
    </source>
</evidence>
<comment type="similarity">
    <text evidence="1">Belongs to the HipA Ser/Thr kinase family.</text>
</comment>
<comment type="caution">
    <text evidence="6">The sequence shown here is derived from an EMBL/GenBank/DDBJ whole genome shotgun (WGS) entry which is preliminary data.</text>
</comment>
<dbReference type="InterPro" id="IPR012893">
    <property type="entry name" value="HipA-like_C"/>
</dbReference>